<evidence type="ECO:0000256" key="5">
    <source>
        <dbReference type="ARBA" id="ARBA00023242"/>
    </source>
</evidence>
<dbReference type="InterPro" id="IPR046347">
    <property type="entry name" value="bZIP_sf"/>
</dbReference>
<evidence type="ECO:0000259" key="8">
    <source>
        <dbReference type="PROSITE" id="PS50217"/>
    </source>
</evidence>
<keyword evidence="2" id="KW-0805">Transcription regulation</keyword>
<dbReference type="Proteomes" id="UP000612746">
    <property type="component" value="Unassembled WGS sequence"/>
</dbReference>
<reference evidence="9" key="1">
    <citation type="submission" date="2020-12" db="EMBL/GenBank/DDBJ databases">
        <title>Metabolic potential, ecology and presence of endohyphal bacteria is reflected in genomic diversity of Mucoromycotina.</title>
        <authorList>
            <person name="Muszewska A."/>
            <person name="Okrasinska A."/>
            <person name="Steczkiewicz K."/>
            <person name="Drgas O."/>
            <person name="Orlowska M."/>
            <person name="Perlinska-Lenart U."/>
            <person name="Aleksandrzak-Piekarczyk T."/>
            <person name="Szatraj K."/>
            <person name="Zielenkiewicz U."/>
            <person name="Pilsyk S."/>
            <person name="Malc E."/>
            <person name="Mieczkowski P."/>
            <person name="Kruszewska J.S."/>
            <person name="Biernat P."/>
            <person name="Pawlowska J."/>
        </authorList>
    </citation>
    <scope>NUCLEOTIDE SEQUENCE</scope>
    <source>
        <strain evidence="9">WA0000051536</strain>
    </source>
</reference>
<dbReference type="OrthoDB" id="1939598at2759"/>
<keyword evidence="3" id="KW-0238">DNA-binding</keyword>
<keyword evidence="4" id="KW-0804">Transcription</keyword>
<feature type="coiled-coil region" evidence="6">
    <location>
        <begin position="161"/>
        <end position="195"/>
    </location>
</feature>
<feature type="compositionally biased region" description="Low complexity" evidence="7">
    <location>
        <begin position="105"/>
        <end position="115"/>
    </location>
</feature>
<evidence type="ECO:0000256" key="2">
    <source>
        <dbReference type="ARBA" id="ARBA00023015"/>
    </source>
</evidence>
<dbReference type="EMBL" id="JAEPRA010000001">
    <property type="protein sequence ID" value="KAG2188988.1"/>
    <property type="molecule type" value="Genomic_DNA"/>
</dbReference>
<comment type="subcellular location">
    <subcellularLocation>
        <location evidence="1">Nucleus</location>
    </subcellularLocation>
</comment>
<evidence type="ECO:0000256" key="7">
    <source>
        <dbReference type="SAM" id="MobiDB-lite"/>
    </source>
</evidence>
<dbReference type="PROSITE" id="PS00036">
    <property type="entry name" value="BZIP_BASIC"/>
    <property type="match status" value="1"/>
</dbReference>
<feature type="compositionally biased region" description="Basic and acidic residues" evidence="7">
    <location>
        <begin position="121"/>
        <end position="143"/>
    </location>
</feature>
<name>A0A8H7QAN5_9FUNG</name>
<organism evidence="9 10">
    <name type="scientific">Umbelopsis vinacea</name>
    <dbReference type="NCBI Taxonomy" id="44442"/>
    <lineage>
        <taxon>Eukaryota</taxon>
        <taxon>Fungi</taxon>
        <taxon>Fungi incertae sedis</taxon>
        <taxon>Mucoromycota</taxon>
        <taxon>Mucoromycotina</taxon>
        <taxon>Umbelopsidomycetes</taxon>
        <taxon>Umbelopsidales</taxon>
        <taxon>Umbelopsidaceae</taxon>
        <taxon>Umbelopsis</taxon>
    </lineage>
</organism>
<feature type="region of interest" description="Disordered" evidence="7">
    <location>
        <begin position="105"/>
        <end position="156"/>
    </location>
</feature>
<dbReference type="GO" id="GO:0000977">
    <property type="term" value="F:RNA polymerase II transcription regulatory region sequence-specific DNA binding"/>
    <property type="evidence" value="ECO:0007669"/>
    <property type="project" value="TreeGrafter"/>
</dbReference>
<dbReference type="GO" id="GO:0001228">
    <property type="term" value="F:DNA-binding transcription activator activity, RNA polymerase II-specific"/>
    <property type="evidence" value="ECO:0007669"/>
    <property type="project" value="TreeGrafter"/>
</dbReference>
<evidence type="ECO:0000256" key="3">
    <source>
        <dbReference type="ARBA" id="ARBA00023125"/>
    </source>
</evidence>
<dbReference type="CDD" id="cd14705">
    <property type="entry name" value="bZIP_Zip1"/>
    <property type="match status" value="1"/>
</dbReference>
<accession>A0A8H7QAN5</accession>
<dbReference type="Gene3D" id="1.20.5.170">
    <property type="match status" value="1"/>
</dbReference>
<evidence type="ECO:0000256" key="6">
    <source>
        <dbReference type="SAM" id="Coils"/>
    </source>
</evidence>
<comment type="caution">
    <text evidence="9">The sequence shown here is derived from an EMBL/GenBank/DDBJ whole genome shotgun (WGS) entry which is preliminary data.</text>
</comment>
<evidence type="ECO:0000256" key="4">
    <source>
        <dbReference type="ARBA" id="ARBA00023163"/>
    </source>
</evidence>
<protein>
    <recommendedName>
        <fullName evidence="8">BZIP domain-containing protein</fullName>
    </recommendedName>
</protein>
<feature type="domain" description="BZIP" evidence="8">
    <location>
        <begin position="136"/>
        <end position="199"/>
    </location>
</feature>
<evidence type="ECO:0000256" key="1">
    <source>
        <dbReference type="ARBA" id="ARBA00004123"/>
    </source>
</evidence>
<dbReference type="PANTHER" id="PTHR13044:SF14">
    <property type="entry name" value="CRYPTOCEPHAL, ISOFORM A"/>
    <property type="match status" value="1"/>
</dbReference>
<proteinExistence type="predicted"/>
<dbReference type="GO" id="GO:0005634">
    <property type="term" value="C:nucleus"/>
    <property type="evidence" value="ECO:0007669"/>
    <property type="project" value="UniProtKB-SubCell"/>
</dbReference>
<evidence type="ECO:0000313" key="9">
    <source>
        <dbReference type="EMBL" id="KAG2188988.1"/>
    </source>
</evidence>
<dbReference type="PROSITE" id="PS50217">
    <property type="entry name" value="BZIP"/>
    <property type="match status" value="1"/>
</dbReference>
<dbReference type="SMART" id="SM00338">
    <property type="entry name" value="BRLZ"/>
    <property type="match status" value="1"/>
</dbReference>
<dbReference type="AlphaFoldDB" id="A0A8H7QAN5"/>
<keyword evidence="10" id="KW-1185">Reference proteome</keyword>
<keyword evidence="6" id="KW-0175">Coiled coil</keyword>
<dbReference type="PANTHER" id="PTHR13044">
    <property type="entry name" value="ACTIVATING TRANSCRIPTION FACTOR ATF 4/5"/>
    <property type="match status" value="1"/>
</dbReference>
<dbReference type="InterPro" id="IPR004827">
    <property type="entry name" value="bZIP"/>
</dbReference>
<sequence length="211" mass="23934">MSYISTLNLDPSPEVYNDELLGQELNTWATVPLYFEDTPLIEGFHLGSESSDSETLGTPKNDLQKLEDDYLYPLLPMMIKNGMPFVQPFETDGTAIDINNVSASESNISRSSAESYTMDETTSRKRKESEDDSDKAPHNEDKRRRNTMASARFRQRKKLREAALETTAKEMTDKANALQEKVNALEKEAKWLRSLLVEKGDTTTLEVDEAR</sequence>
<dbReference type="SUPFAM" id="SSF57959">
    <property type="entry name" value="Leucine zipper domain"/>
    <property type="match status" value="1"/>
</dbReference>
<dbReference type="Pfam" id="PF07716">
    <property type="entry name" value="bZIP_2"/>
    <property type="match status" value="1"/>
</dbReference>
<gene>
    <name evidence="9" type="ORF">INT44_004130</name>
</gene>
<keyword evidence="5" id="KW-0539">Nucleus</keyword>
<evidence type="ECO:0000313" key="10">
    <source>
        <dbReference type="Proteomes" id="UP000612746"/>
    </source>
</evidence>